<accession>A0A2V0RCH9</accession>
<organism evidence="1">
    <name type="scientific">viral metagenome</name>
    <dbReference type="NCBI Taxonomy" id="1070528"/>
    <lineage>
        <taxon>unclassified sequences</taxon>
        <taxon>metagenomes</taxon>
        <taxon>organismal metagenomes</taxon>
    </lineage>
</organism>
<dbReference type="SUPFAM" id="SSF56672">
    <property type="entry name" value="DNA/RNA polymerases"/>
    <property type="match status" value="1"/>
</dbReference>
<protein>
    <submittedName>
        <fullName evidence="1">RdRp</fullName>
    </submittedName>
</protein>
<evidence type="ECO:0000313" key="1">
    <source>
        <dbReference type="EMBL" id="GBH22817.1"/>
    </source>
</evidence>
<proteinExistence type="predicted"/>
<comment type="caution">
    <text evidence="1">The sequence shown here is derived from an EMBL/GenBank/DDBJ whole genome shotgun (WGS) entry which is preliminary data.</text>
</comment>
<name>A0A2V0RCH9_9ZZZZ</name>
<dbReference type="InterPro" id="IPR043502">
    <property type="entry name" value="DNA/RNA_pol_sf"/>
</dbReference>
<reference evidence="1" key="1">
    <citation type="submission" date="2017-04" db="EMBL/GenBank/DDBJ databases">
        <title>Unveiling RNA virosphere associated with marine microorganisms.</title>
        <authorList>
            <person name="Urayama S."/>
            <person name="Takaki Y."/>
            <person name="Nishi S."/>
            <person name="Yoshida Y."/>
            <person name="Deguchi S."/>
            <person name="Takai K."/>
            <person name="Nunoura T."/>
        </authorList>
    </citation>
    <scope>NUCLEOTIDE SEQUENCE</scope>
</reference>
<dbReference type="EMBL" id="BDQE01000115">
    <property type="protein sequence ID" value="GBH22817.1"/>
    <property type="molecule type" value="Genomic_RNA"/>
</dbReference>
<sequence>MNIPSFVKTRLSHRYESIRNIVSHGKASIRSNPDSTFVDVSTDGNAQWTKMTSIIDFFMLHVSDIEETIEDSTTTMLKRWCECDRDASNVNPTASDFFPTLIRGVEKKSNGVRVADEFPVLERPAVVTRSGADLLMQNSRDGRIGDYEINDLKDAFITNIGRPEVKLQGQTIELHGLTMNLSPVDLRADAQLSPEYHVSYTESWQKRWSEARRYTPFYLTSNYLTWLLILQAAETPWSDCLRKGVNCLYVGTVYLALEWLATHCPNVERANKHVSTTSMLRAWKNQDETFRIPNWVHVWRAPMQYSYVKASDVGYKLPSDVGIMQWSAGVLSKQVGSVNIEETPMPFVEKADMGYPLQSSALTTMSPLRFFLCFSLCIETCCSNHLTGFHDYYEDVLGYLGCNPGRVGRKLAKTVVKFSRLVGSDVRLRVPTVKLNEADDVTAPPYDPPTVLVRINDTLARSAIAQNVLGKEKRNASKRDILTGIISEIPSLERGLTGIFNEYCVNGESGDEEVPPKHTISNFNKAILDVITHTASAGSAEGYSRSCLGSLPVAGYTSYMQRLVMEGIDSNAKRDVDDLEYDKYTTVLSRMSVPTMSEFFLEAKEIAIAKSAAGDKVKFDITEGEALGTSESSRKEKAVASRKDVLFLNSALMINKEYMMLRSTFERAFLTGLRSVPARKLRYIYMLPIPHQLVIFRLYNAFKEFQKNEPGYALAQKAGIPVFDARLEINSSIELARDDSLFCYPADASSLDQHMGVGHRAVLIQAIKDCGILDEIHGDSEMYQAFGYTYKEAMLNALENWDDSYYRSPVPGAPDQLIKVDSQPSGALTTAVVNSHVTDCMMLHVQRKLGFRFAQQQLWGDDFYGVTSRKEGVHTLDYIQEMDDVCLEAGQNMGTVKDSTLGRGVHFLQKYYLGGQEIRRRVAYDHESEVANKTLTGDISSYLTKVKMMTSRGGNADGLNMLQMLTIINGSRSTQFGRQARVDFDSMAAAGGFTNQIMVGFSSDNSRLFLELNSELLFGQDQVEILQRPQFEQPIDTGKRVLSRHQDTLAKVNIGGATGYHTIGTLLETSEVKLLDKTRLTSTLPATVGEFFDLDYVREISYAGSVRGAAAKAVGESLQTRSLKPKFIEKALIANGLIGSSLRETPEPKTKLSSTHLGFRYLGKRILYGYSDKFYMKLPSGMHEGENMFELHSVLGQVPLSFNQKWHPYYAMPENFRLMCSLFGVTTARRSAFDVKSHTSMFSPDKFRKDINKDAVIAIVEKTRHDQQTRHAMLSNIGFTPFEIGMMDGQLINLDAMKDVETASEYSSIPEIMKCLSTRELDIIMSHVSPQFMHGYFANAPVSLKTLVHTHFLSLIADEMNIAIALGGDRGSSNRYIRMPTVSFIES</sequence>